<dbReference type="InterPro" id="IPR057324">
    <property type="entry name" value="WH_RNase_II"/>
</dbReference>
<organism evidence="2 3">
    <name type="scientific">Lujinxingia vulgaris</name>
    <dbReference type="NCBI Taxonomy" id="2600176"/>
    <lineage>
        <taxon>Bacteria</taxon>
        <taxon>Deltaproteobacteria</taxon>
        <taxon>Bradymonadales</taxon>
        <taxon>Lujinxingiaceae</taxon>
        <taxon>Lujinxingia</taxon>
    </lineage>
</organism>
<dbReference type="Proteomes" id="UP000321412">
    <property type="component" value="Unassembled WGS sequence"/>
</dbReference>
<accession>A0A5C6X8Y0</accession>
<evidence type="ECO:0000259" key="1">
    <source>
        <dbReference type="SMART" id="SM00955"/>
    </source>
</evidence>
<dbReference type="OrthoDB" id="5288992at2"/>
<name>A0A5C6X8Y0_9DELT</name>
<dbReference type="Pfam" id="PF25255">
    <property type="entry name" value="WHD_RNase_II"/>
    <property type="match status" value="1"/>
</dbReference>
<dbReference type="SUPFAM" id="SSF50249">
    <property type="entry name" value="Nucleic acid-binding proteins"/>
    <property type="match status" value="1"/>
</dbReference>
<evidence type="ECO:0000313" key="3">
    <source>
        <dbReference type="Proteomes" id="UP000321412"/>
    </source>
</evidence>
<dbReference type="GO" id="GO:0006402">
    <property type="term" value="P:mRNA catabolic process"/>
    <property type="evidence" value="ECO:0007669"/>
    <property type="project" value="TreeGrafter"/>
</dbReference>
<dbReference type="InterPro" id="IPR001900">
    <property type="entry name" value="RNase_II/R"/>
</dbReference>
<dbReference type="Pfam" id="PF23163">
    <property type="entry name" value="CSD_RNase_II"/>
    <property type="match status" value="1"/>
</dbReference>
<dbReference type="AlphaFoldDB" id="A0A5C6X8Y0"/>
<dbReference type="InterPro" id="IPR056403">
    <property type="entry name" value="RNase_II_barrel"/>
</dbReference>
<dbReference type="InterPro" id="IPR056404">
    <property type="entry name" value="HTH_RNase_II"/>
</dbReference>
<dbReference type="PANTHER" id="PTHR23355:SF42">
    <property type="entry name" value="RIBONUCLEASE II, CHLOROPLASTIC_MITOCHONDRIAL"/>
    <property type="match status" value="1"/>
</dbReference>
<dbReference type="RefSeq" id="WP_146982361.1">
    <property type="nucleotide sequence ID" value="NZ_VOSM01000008.1"/>
</dbReference>
<dbReference type="Pfam" id="PF00773">
    <property type="entry name" value="RNB"/>
    <property type="match status" value="1"/>
</dbReference>
<feature type="domain" description="RNB" evidence="1">
    <location>
        <begin position="290"/>
        <end position="588"/>
    </location>
</feature>
<dbReference type="SMART" id="SM00955">
    <property type="entry name" value="RNB"/>
    <property type="match status" value="1"/>
</dbReference>
<dbReference type="GO" id="GO:0000932">
    <property type="term" value="C:P-body"/>
    <property type="evidence" value="ECO:0007669"/>
    <property type="project" value="TreeGrafter"/>
</dbReference>
<dbReference type="PANTHER" id="PTHR23355">
    <property type="entry name" value="RIBONUCLEASE"/>
    <property type="match status" value="1"/>
</dbReference>
<evidence type="ECO:0000313" key="2">
    <source>
        <dbReference type="EMBL" id="TXD35621.1"/>
    </source>
</evidence>
<comment type="caution">
    <text evidence="2">The sequence shown here is derived from an EMBL/GenBank/DDBJ whole genome shotgun (WGS) entry which is preliminary data.</text>
</comment>
<dbReference type="EMBL" id="VOSM01000008">
    <property type="protein sequence ID" value="TXD35621.1"/>
    <property type="molecule type" value="Genomic_DNA"/>
</dbReference>
<protein>
    <submittedName>
        <fullName evidence="2">VacB/RNase II family 3'-5' exoribonuclease</fullName>
    </submittedName>
</protein>
<reference evidence="2 3" key="1">
    <citation type="submission" date="2019-08" db="EMBL/GenBank/DDBJ databases">
        <title>Bradymonadales sp. TMQ4.</title>
        <authorList>
            <person name="Liang Q."/>
        </authorList>
    </citation>
    <scope>NUCLEOTIDE SEQUENCE [LARGE SCALE GENOMIC DNA]</scope>
    <source>
        <strain evidence="2 3">TMQ4</strain>
    </source>
</reference>
<dbReference type="GO" id="GO:0003723">
    <property type="term" value="F:RNA binding"/>
    <property type="evidence" value="ECO:0007669"/>
    <property type="project" value="InterPro"/>
</dbReference>
<keyword evidence="3" id="KW-1185">Reference proteome</keyword>
<dbReference type="InterPro" id="IPR012340">
    <property type="entry name" value="NA-bd_OB-fold"/>
</dbReference>
<proteinExistence type="predicted"/>
<dbReference type="GO" id="GO:0000175">
    <property type="term" value="F:3'-5'-RNA exonuclease activity"/>
    <property type="evidence" value="ECO:0007669"/>
    <property type="project" value="TreeGrafter"/>
</dbReference>
<gene>
    <name evidence="2" type="ORF">FRC98_15550</name>
</gene>
<dbReference type="Pfam" id="PF23161">
    <property type="entry name" value="HTH_RNase_II"/>
    <property type="match status" value="1"/>
</dbReference>
<dbReference type="InterPro" id="IPR050180">
    <property type="entry name" value="RNR_Ribonuclease"/>
</dbReference>
<sequence>MSTEIEAGALIEFSTGNDHRLGVVTDTLGKKKLIVLSEGGDEMRPARNDVTFELGRAPADDTHRAGQKLKSTAEALAELKGEVDVAMLWEFAREFDEAQGPGALAELMFAEDSPNHRLALVRALREDSLYFKAKRDGTYEARDASQVEQLREQVEAEARKEAERALVFDKLADVLKAPAEDRPAMMQEAMRIDPLRDTIFLLQDFAAHGEDFTHRARADEALDELAKAAGRGFSGHNHLKAFNLMRELGLWDEHYNLALHRFRIDEALPEAVVAEAQRLADTPFEPESWRVDLSDRFCLTIDDASTRDIDDALAINPTEDGGWELDVHIADPSAIVPPDSLLDKEARRRATSVYLPTGAIPMFPLQLSEDRMSLVEGELRPAITTRVIFNAELELVDTQVIPSLVRVKRRLTYDEADALLTGEGNDHVSQVLTNLQHIASERYAWRADQGATNFEIPEAKIVVDTKADPPEVQVETLPSDSPSRQLVSELMVLCNEHIGRFCERNEIPTIYRIQESPDLPLDDAEILAVPEGLPRTFATLRRMKRGDLSTRPDSHFGLGLHTYVQASSPIRRYSDLICQRQLKAHLSGEPLPYNAEEMLQVLAAVESSIREASLAERETKRYWLFEHLKATRGEVMHAIVLEIKDERAGRASVFVEECAYRSNCSLKQKAAVGDRIEVVADRVDARGDRLSLRQHIPPVESQEASAD</sequence>